<keyword evidence="3" id="KW-1185">Reference proteome</keyword>
<reference evidence="2" key="1">
    <citation type="journal article" date="2014" name="Int. J. Syst. Evol. Microbiol.">
        <title>Complete genome of a new Firmicutes species belonging to the dominant human colonic microbiota ('Ruminococcus bicirculans') reveals two chromosomes and a selective capacity to utilize plant glucans.</title>
        <authorList>
            <consortium name="NISC Comparative Sequencing Program"/>
            <person name="Wegmann U."/>
            <person name="Louis P."/>
            <person name="Goesmann A."/>
            <person name="Henrissat B."/>
            <person name="Duncan S.H."/>
            <person name="Flint H.J."/>
        </authorList>
    </citation>
    <scope>NUCLEOTIDE SEQUENCE</scope>
    <source>
        <strain evidence="2">CCM 8604</strain>
    </source>
</reference>
<sequence>MANVSVSYADLQQVASQLTAGQSNLNQELQRLKSVVDGLVSSGFVTDAASSSFEQSYAQFTSGATSTISGIEGMVSFLKNAEQSLSELDSSLARSIAK</sequence>
<protein>
    <submittedName>
        <fullName evidence="2">WXG100 family type VII secretion target</fullName>
    </submittedName>
</protein>
<proteinExistence type="predicted"/>
<dbReference type="EMBL" id="JBHTHQ010000001">
    <property type="protein sequence ID" value="MFD0704150.1"/>
    <property type="molecule type" value="Genomic_DNA"/>
</dbReference>
<evidence type="ECO:0000313" key="1">
    <source>
        <dbReference type="EMBL" id="MFD0704150.1"/>
    </source>
</evidence>
<accession>A0ABW2Y4V3</accession>
<evidence type="ECO:0000313" key="3">
    <source>
        <dbReference type="Proteomes" id="UP001597036"/>
    </source>
</evidence>
<dbReference type="EMBL" id="JBHTHQ010000016">
    <property type="protein sequence ID" value="MFD0704763.1"/>
    <property type="molecule type" value="Genomic_DNA"/>
</dbReference>
<reference evidence="2" key="3">
    <citation type="submission" date="2024-09" db="EMBL/GenBank/DDBJ databases">
        <authorList>
            <person name="Sun Q."/>
            <person name="Mori K."/>
        </authorList>
    </citation>
    <scope>NUCLEOTIDE SEQUENCE</scope>
    <source>
        <strain evidence="2">CCM 8604</strain>
    </source>
</reference>
<gene>
    <name evidence="1" type="ORF">ACFQY8_00050</name>
    <name evidence="2" type="ORF">ACFQY8_03245</name>
</gene>
<reference evidence="3" key="2">
    <citation type="journal article" date="2019" name="Int. J. Syst. Evol. Microbiol.">
        <title>The Global Catalogue of Microorganisms (GCM) 10K type strain sequencing project: providing services to taxonomists for standard genome sequencing and annotation.</title>
        <authorList>
            <consortium name="The Broad Institute Genomics Platform"/>
            <consortium name="The Broad Institute Genome Sequencing Center for Infectious Disease"/>
            <person name="Wu L."/>
            <person name="Ma J."/>
        </authorList>
    </citation>
    <scope>NUCLEOTIDE SEQUENCE [LARGE SCALE GENOMIC DNA]</scope>
    <source>
        <strain evidence="3">CCM 8604</strain>
    </source>
</reference>
<comment type="caution">
    <text evidence="2">The sequence shown here is derived from an EMBL/GenBank/DDBJ whole genome shotgun (WGS) entry which is preliminary data.</text>
</comment>
<dbReference type="Gene3D" id="1.10.287.1060">
    <property type="entry name" value="ESAT-6-like"/>
    <property type="match status" value="1"/>
</dbReference>
<dbReference type="InterPro" id="IPR036689">
    <property type="entry name" value="ESAT-6-like_sf"/>
</dbReference>
<dbReference type="SUPFAM" id="SSF140453">
    <property type="entry name" value="EsxAB dimer-like"/>
    <property type="match status" value="1"/>
</dbReference>
<name>A0ABW2Y4V3_9BIFI</name>
<dbReference type="Proteomes" id="UP001597036">
    <property type="component" value="Unassembled WGS sequence"/>
</dbReference>
<evidence type="ECO:0000313" key="2">
    <source>
        <dbReference type="EMBL" id="MFD0704763.1"/>
    </source>
</evidence>
<dbReference type="Pfam" id="PF06013">
    <property type="entry name" value="WXG100"/>
    <property type="match status" value="1"/>
</dbReference>
<dbReference type="InterPro" id="IPR010310">
    <property type="entry name" value="T7SS_ESAT-6-like"/>
</dbReference>
<organism evidence="2 3">
    <name type="scientific">Alloscardovia venturai</name>
    <dbReference type="NCBI Taxonomy" id="1769421"/>
    <lineage>
        <taxon>Bacteria</taxon>
        <taxon>Bacillati</taxon>
        <taxon>Actinomycetota</taxon>
        <taxon>Actinomycetes</taxon>
        <taxon>Bifidobacteriales</taxon>
        <taxon>Bifidobacteriaceae</taxon>
        <taxon>Alloscardovia</taxon>
    </lineage>
</organism>
<dbReference type="RefSeq" id="WP_377937421.1">
    <property type="nucleotide sequence ID" value="NZ_JBHTHQ010000001.1"/>
</dbReference>